<dbReference type="STRING" id="5722.A2FJ49"/>
<dbReference type="Proteomes" id="UP000001542">
    <property type="component" value="Unassembled WGS sequence"/>
</dbReference>
<dbReference type="KEGG" id="tva:4752801"/>
<dbReference type="AlphaFoldDB" id="A2FJ49"/>
<dbReference type="VEuPathDB" id="TrichDB:TVAGG3_0914730"/>
<organism evidence="2 3">
    <name type="scientific">Trichomonas vaginalis (strain ATCC PRA-98 / G3)</name>
    <dbReference type="NCBI Taxonomy" id="412133"/>
    <lineage>
        <taxon>Eukaryota</taxon>
        <taxon>Metamonada</taxon>
        <taxon>Parabasalia</taxon>
        <taxon>Trichomonadida</taxon>
        <taxon>Trichomonadidae</taxon>
        <taxon>Trichomonas</taxon>
    </lineage>
</organism>
<evidence type="ECO:0000313" key="2">
    <source>
        <dbReference type="EMBL" id="EAX95056.1"/>
    </source>
</evidence>
<dbReference type="PANTHER" id="PTHR12775">
    <property type="entry name" value="PROTEIN C20ORF43 HOMOLOG"/>
    <property type="match status" value="1"/>
</dbReference>
<evidence type="ECO:0000313" key="3">
    <source>
        <dbReference type="Proteomes" id="UP000001542"/>
    </source>
</evidence>
<reference evidence="2" key="1">
    <citation type="submission" date="2006-10" db="EMBL/GenBank/DDBJ databases">
        <authorList>
            <person name="Amadeo P."/>
            <person name="Zhao Q."/>
            <person name="Wortman J."/>
            <person name="Fraser-Liggett C."/>
            <person name="Carlton J."/>
        </authorList>
    </citation>
    <scope>NUCLEOTIDE SEQUENCE</scope>
    <source>
        <strain evidence="2">G3</strain>
    </source>
</reference>
<dbReference type="VEuPathDB" id="TrichDB:TVAG_428590"/>
<dbReference type="SUPFAM" id="SSF57850">
    <property type="entry name" value="RING/U-box"/>
    <property type="match status" value="1"/>
</dbReference>
<dbReference type="InParanoid" id="A2FJ49"/>
<dbReference type="OrthoDB" id="247013at2759"/>
<dbReference type="eggNOG" id="KOG3113">
    <property type="taxonomic scope" value="Eukaryota"/>
</dbReference>
<dbReference type="EMBL" id="DS113825">
    <property type="protein sequence ID" value="EAX95056.1"/>
    <property type="molecule type" value="Genomic_DNA"/>
</dbReference>
<dbReference type="PANTHER" id="PTHR12775:SF0">
    <property type="entry name" value="REPLICATION TERMINATION FACTOR 2"/>
    <property type="match status" value="1"/>
</dbReference>
<protein>
    <submittedName>
        <fullName evidence="2">Uncharacterized protein</fullName>
    </submittedName>
</protein>
<reference evidence="2" key="2">
    <citation type="journal article" date="2007" name="Science">
        <title>Draft genome sequence of the sexually transmitted pathogen Trichomonas vaginalis.</title>
        <authorList>
            <person name="Carlton J.M."/>
            <person name="Hirt R.P."/>
            <person name="Silva J.C."/>
            <person name="Delcher A.L."/>
            <person name="Schatz M."/>
            <person name="Zhao Q."/>
            <person name="Wortman J.R."/>
            <person name="Bidwell S.L."/>
            <person name="Alsmark U.C.M."/>
            <person name="Besteiro S."/>
            <person name="Sicheritz-Ponten T."/>
            <person name="Noel C.J."/>
            <person name="Dacks J.B."/>
            <person name="Foster P.G."/>
            <person name="Simillion C."/>
            <person name="Van de Peer Y."/>
            <person name="Miranda-Saavedra D."/>
            <person name="Barton G.J."/>
            <person name="Westrop G.D."/>
            <person name="Mueller S."/>
            <person name="Dessi D."/>
            <person name="Fiori P.L."/>
            <person name="Ren Q."/>
            <person name="Paulsen I."/>
            <person name="Zhang H."/>
            <person name="Bastida-Corcuera F.D."/>
            <person name="Simoes-Barbosa A."/>
            <person name="Brown M.T."/>
            <person name="Hayes R.D."/>
            <person name="Mukherjee M."/>
            <person name="Okumura C.Y."/>
            <person name="Schneider R."/>
            <person name="Smith A.J."/>
            <person name="Vanacova S."/>
            <person name="Villalvazo M."/>
            <person name="Haas B.J."/>
            <person name="Pertea M."/>
            <person name="Feldblyum T.V."/>
            <person name="Utterback T.R."/>
            <person name="Shu C.L."/>
            <person name="Osoegawa K."/>
            <person name="de Jong P.J."/>
            <person name="Hrdy I."/>
            <person name="Horvathova L."/>
            <person name="Zubacova Z."/>
            <person name="Dolezal P."/>
            <person name="Malik S.B."/>
            <person name="Logsdon J.M. Jr."/>
            <person name="Henze K."/>
            <person name="Gupta A."/>
            <person name="Wang C.C."/>
            <person name="Dunne R.L."/>
            <person name="Upcroft J.A."/>
            <person name="Upcroft P."/>
            <person name="White O."/>
            <person name="Salzberg S.L."/>
            <person name="Tang P."/>
            <person name="Chiu C.-H."/>
            <person name="Lee Y.-S."/>
            <person name="Embley T.M."/>
            <person name="Coombs G.H."/>
            <person name="Mottram J.C."/>
            <person name="Tachezy J."/>
            <person name="Fraser-Liggett C.M."/>
            <person name="Johnson P.J."/>
        </authorList>
    </citation>
    <scope>NUCLEOTIDE SEQUENCE [LARGE SCALE GENOMIC DNA]</scope>
    <source>
        <strain evidence="2">G3</strain>
    </source>
</reference>
<keyword evidence="3" id="KW-1185">Reference proteome</keyword>
<feature type="region of interest" description="Disordered" evidence="1">
    <location>
        <begin position="1"/>
        <end position="29"/>
    </location>
</feature>
<dbReference type="InterPro" id="IPR006735">
    <property type="entry name" value="Rtf2"/>
</dbReference>
<dbReference type="Pfam" id="PF04641">
    <property type="entry name" value="Rtf2"/>
    <property type="match status" value="1"/>
</dbReference>
<proteinExistence type="predicted"/>
<accession>A2FJ49</accession>
<name>A2FJ49_TRIV3</name>
<sequence>MGLDGGLITTRQDMTTKSTKKTRQEIEKEKNESNADSYWKMCALTGLLLQVPILISRSGSIFRKEDVLEAIVKKILPKRFKYLKHLKNSKEVDLRGANTLLEYVCPLSSKSPIPSSKESFVFLFSCGHLFCKDAFDLMCSDHVCPICGNKTDTSDIIELNCFQNHEWKK</sequence>
<dbReference type="RefSeq" id="XP_001307986.1">
    <property type="nucleotide sequence ID" value="XM_001307985.1"/>
</dbReference>
<evidence type="ECO:0000256" key="1">
    <source>
        <dbReference type="SAM" id="MobiDB-lite"/>
    </source>
</evidence>
<gene>
    <name evidence="2" type="ORF">TVAG_428590</name>
</gene>